<protein>
    <submittedName>
        <fullName evidence="3">Uncharacterized protein</fullName>
    </submittedName>
</protein>
<reference evidence="4" key="1">
    <citation type="journal article" date="2019" name="Int. J. Syst. Evol. Microbiol.">
        <title>The Global Catalogue of Microorganisms (GCM) 10K type strain sequencing project: providing services to taxonomists for standard genome sequencing and annotation.</title>
        <authorList>
            <consortium name="The Broad Institute Genomics Platform"/>
            <consortium name="The Broad Institute Genome Sequencing Center for Infectious Disease"/>
            <person name="Wu L."/>
            <person name="Ma J."/>
        </authorList>
    </citation>
    <scope>NUCLEOTIDE SEQUENCE [LARGE SCALE GENOMIC DNA]</scope>
    <source>
        <strain evidence="4">JCM 17919</strain>
    </source>
</reference>
<feature type="region of interest" description="Disordered" evidence="1">
    <location>
        <begin position="116"/>
        <end position="184"/>
    </location>
</feature>
<sequence>MKKLFSLLLCATLFGSAFAQSDRERSRDVIFGKGGSTSTGSTSRTTPRDVILGGNGSNRSTGNSCQDQINALNRTYDNQVRTIQNNPLLSSAEKAKKIRETNEARRFKIAEARRACNADRRDDRRYDRRDRDDARDDDRNYAKTRKVKGNNGNHYGWDKGKGNPHRNGGKPGKGNNGNGKNKNK</sequence>
<feature type="compositionally biased region" description="Basic and acidic residues" evidence="1">
    <location>
        <begin position="116"/>
        <end position="141"/>
    </location>
</feature>
<feature type="region of interest" description="Disordered" evidence="1">
    <location>
        <begin position="25"/>
        <end position="64"/>
    </location>
</feature>
<feature type="chain" id="PRO_5046298420" evidence="2">
    <location>
        <begin position="20"/>
        <end position="184"/>
    </location>
</feature>
<name>A0ABP8HJG5_9BACT</name>
<dbReference type="RefSeq" id="WP_345257378.1">
    <property type="nucleotide sequence ID" value="NZ_BAABGY010000012.1"/>
</dbReference>
<evidence type="ECO:0000256" key="1">
    <source>
        <dbReference type="SAM" id="MobiDB-lite"/>
    </source>
</evidence>
<comment type="caution">
    <text evidence="3">The sequence shown here is derived from an EMBL/GenBank/DDBJ whole genome shotgun (WGS) entry which is preliminary data.</text>
</comment>
<dbReference type="Proteomes" id="UP001501725">
    <property type="component" value="Unassembled WGS sequence"/>
</dbReference>
<accession>A0ABP8HJG5</accession>
<evidence type="ECO:0000313" key="3">
    <source>
        <dbReference type="EMBL" id="GAA4339998.1"/>
    </source>
</evidence>
<dbReference type="EMBL" id="BAABGY010000012">
    <property type="protein sequence ID" value="GAA4339998.1"/>
    <property type="molecule type" value="Genomic_DNA"/>
</dbReference>
<feature type="signal peptide" evidence="2">
    <location>
        <begin position="1"/>
        <end position="19"/>
    </location>
</feature>
<evidence type="ECO:0000313" key="4">
    <source>
        <dbReference type="Proteomes" id="UP001501725"/>
    </source>
</evidence>
<keyword evidence="4" id="KW-1185">Reference proteome</keyword>
<evidence type="ECO:0000256" key="2">
    <source>
        <dbReference type="SAM" id="SignalP"/>
    </source>
</evidence>
<proteinExistence type="predicted"/>
<organism evidence="3 4">
    <name type="scientific">Flaviaesturariibacter amylovorans</name>
    <dbReference type="NCBI Taxonomy" id="1084520"/>
    <lineage>
        <taxon>Bacteria</taxon>
        <taxon>Pseudomonadati</taxon>
        <taxon>Bacteroidota</taxon>
        <taxon>Chitinophagia</taxon>
        <taxon>Chitinophagales</taxon>
        <taxon>Chitinophagaceae</taxon>
        <taxon>Flaviaestuariibacter</taxon>
    </lineage>
</organism>
<keyword evidence="2" id="KW-0732">Signal</keyword>
<gene>
    <name evidence="3" type="ORF">GCM10023184_37470</name>
</gene>